<comment type="caution">
    <text evidence="3">The sequence shown here is derived from an EMBL/GenBank/DDBJ whole genome shotgun (WGS) entry which is preliminary data.</text>
</comment>
<keyword evidence="4" id="KW-1185">Reference proteome</keyword>
<dbReference type="Proteomes" id="UP000585474">
    <property type="component" value="Unassembled WGS sequence"/>
</dbReference>
<evidence type="ECO:0000259" key="2">
    <source>
        <dbReference type="Pfam" id="PF22936"/>
    </source>
</evidence>
<feature type="compositionally biased region" description="Acidic residues" evidence="1">
    <location>
        <begin position="40"/>
        <end position="50"/>
    </location>
</feature>
<evidence type="ECO:0000256" key="1">
    <source>
        <dbReference type="SAM" id="MobiDB-lite"/>
    </source>
</evidence>
<dbReference type="InterPro" id="IPR036875">
    <property type="entry name" value="Znf_CCHC_sf"/>
</dbReference>
<feature type="region of interest" description="Disordered" evidence="1">
    <location>
        <begin position="17"/>
        <end position="52"/>
    </location>
</feature>
<evidence type="ECO:0000313" key="3">
    <source>
        <dbReference type="EMBL" id="GFS34036.1"/>
    </source>
</evidence>
<proteinExistence type="predicted"/>
<accession>A0A7J0DFG2</accession>
<feature type="domain" description="Retrovirus-related Pol polyprotein from transposon TNT 1-94-like beta-barrel" evidence="2">
    <location>
        <begin position="163"/>
        <end position="198"/>
    </location>
</feature>
<protein>
    <recommendedName>
        <fullName evidence="2">Retrovirus-related Pol polyprotein from transposon TNT 1-94-like beta-barrel domain-containing protein</fullName>
    </recommendedName>
</protein>
<name>A0A7J0DFG2_9ERIC</name>
<evidence type="ECO:0000313" key="4">
    <source>
        <dbReference type="Proteomes" id="UP000585474"/>
    </source>
</evidence>
<dbReference type="GO" id="GO:0003676">
    <property type="term" value="F:nucleic acid binding"/>
    <property type="evidence" value="ECO:0007669"/>
    <property type="project" value="InterPro"/>
</dbReference>
<dbReference type="AlphaFoldDB" id="A0A7J0DFG2"/>
<gene>
    <name evidence="3" type="ORF">Acr_00g0031900</name>
</gene>
<dbReference type="InterPro" id="IPR054722">
    <property type="entry name" value="PolX-like_BBD"/>
</dbReference>
<dbReference type="OrthoDB" id="1748702at2759"/>
<dbReference type="SUPFAM" id="SSF57756">
    <property type="entry name" value="Retrovirus zinc finger-like domains"/>
    <property type="match status" value="1"/>
</dbReference>
<dbReference type="EMBL" id="BJWL01000201">
    <property type="protein sequence ID" value="GFS34036.1"/>
    <property type="molecule type" value="Genomic_DNA"/>
</dbReference>
<dbReference type="GO" id="GO:0008270">
    <property type="term" value="F:zinc ion binding"/>
    <property type="evidence" value="ECO:0007669"/>
    <property type="project" value="InterPro"/>
</dbReference>
<sequence length="243" mass="28040">MSLDELLGSLMTHEIMLKGREEEAKPKRSLALKSSHKESEEEEEESDDDKEMALLTKRFKRFMRKEKTFNKKHNMKETPYGEPSKKDPPICFECHKPGHYKSDFPRLKKEGKKFKRKALKVTWDDSEGSESEQEDSENEMANFCLMAKGDEVCLKSYGSSDKWFMDSACSRHMTGDKSKLSSFTPKDGGFVTFGDNSRALYSPAEDLYSFVANSKLESLAFELHSHELADVEPYLKQKKHTEY</sequence>
<dbReference type="Pfam" id="PF22936">
    <property type="entry name" value="Pol_BBD"/>
    <property type="match status" value="1"/>
</dbReference>
<organism evidence="3 4">
    <name type="scientific">Actinidia rufa</name>
    <dbReference type="NCBI Taxonomy" id="165716"/>
    <lineage>
        <taxon>Eukaryota</taxon>
        <taxon>Viridiplantae</taxon>
        <taxon>Streptophyta</taxon>
        <taxon>Embryophyta</taxon>
        <taxon>Tracheophyta</taxon>
        <taxon>Spermatophyta</taxon>
        <taxon>Magnoliopsida</taxon>
        <taxon>eudicotyledons</taxon>
        <taxon>Gunneridae</taxon>
        <taxon>Pentapetalae</taxon>
        <taxon>asterids</taxon>
        <taxon>Ericales</taxon>
        <taxon>Actinidiaceae</taxon>
        <taxon>Actinidia</taxon>
    </lineage>
</organism>
<feature type="compositionally biased region" description="Basic and acidic residues" evidence="1">
    <location>
        <begin position="17"/>
        <end position="26"/>
    </location>
</feature>
<reference evidence="4" key="1">
    <citation type="submission" date="2019-07" db="EMBL/GenBank/DDBJ databases">
        <title>De Novo Assembly of kiwifruit Actinidia rufa.</title>
        <authorList>
            <person name="Sugita-Konishi S."/>
            <person name="Sato K."/>
            <person name="Mori E."/>
            <person name="Abe Y."/>
            <person name="Kisaki G."/>
            <person name="Hamano K."/>
            <person name="Suezawa K."/>
            <person name="Otani M."/>
            <person name="Fukuda T."/>
            <person name="Manabe T."/>
            <person name="Gomi K."/>
            <person name="Tabuchi M."/>
            <person name="Akimitsu K."/>
            <person name="Kataoka I."/>
        </authorList>
    </citation>
    <scope>NUCLEOTIDE SEQUENCE [LARGE SCALE GENOMIC DNA]</scope>
    <source>
        <strain evidence="4">cv. Fuchu</strain>
    </source>
</reference>